<dbReference type="GO" id="GO:0016787">
    <property type="term" value="F:hydrolase activity"/>
    <property type="evidence" value="ECO:0007669"/>
    <property type="project" value="UniProtKB-KW"/>
</dbReference>
<dbReference type="SMART" id="SM01012">
    <property type="entry name" value="ANTAR"/>
    <property type="match status" value="1"/>
</dbReference>
<sequence>MTATLHADGLRTEPAFDCSLGRPAVIEGRAQLSGGGIAYTSAGTGPVVVLIHGLGGTRRTWQHLIPTLAHAHTVIAPDLPGHGESDPPAGDYSLGAHACAIRDLLVSLGHRSATIVGHSLGGGVALQTAYQFPDRTERLMLISSGGLGSEVAPMLRAATLPGAETVVAGLSRIPTAVTRRVLAMVPPLAASPDADALSGVLRGLAGSQQRRAFVRTAQTVIDWRGQTVSADRQLGLLRDVPVLVAWGTRDTTIPPSHHQSFAERVPHAVMVEIAGAGHYPHESAPGQLLCAMDDFLAETAPFQYSEAGWADLLTASRDDGTAPCRQSSTVPDLSQLAESLASHRIVDMAVGALMGLRGCAEHEALAELTQAGRETGLGPHGIGQALVESLADDGVESPDSIVARRRWHHLLTARGKQDPKDVAIRFGATNGAVRC</sequence>
<dbReference type="InterPro" id="IPR036388">
    <property type="entry name" value="WH-like_DNA-bd_sf"/>
</dbReference>
<dbReference type="Proteomes" id="UP001651690">
    <property type="component" value="Unassembled WGS sequence"/>
</dbReference>
<dbReference type="InterPro" id="IPR050266">
    <property type="entry name" value="AB_hydrolase_sf"/>
</dbReference>
<keyword evidence="2" id="KW-0378">Hydrolase</keyword>
<accession>A0ABT1LXP3</accession>
<dbReference type="InterPro" id="IPR029058">
    <property type="entry name" value="AB_hydrolase_fold"/>
</dbReference>
<comment type="caution">
    <text evidence="2">The sequence shown here is derived from an EMBL/GenBank/DDBJ whole genome shotgun (WGS) entry which is preliminary data.</text>
</comment>
<dbReference type="PRINTS" id="PR00111">
    <property type="entry name" value="ABHYDROLASE"/>
</dbReference>
<protein>
    <submittedName>
        <fullName evidence="2">Alpha/beta fold hydrolase</fullName>
    </submittedName>
</protein>
<organism evidence="2 3">
    <name type="scientific">Mycolicibacterium arenosum</name>
    <dbReference type="NCBI Taxonomy" id="2952157"/>
    <lineage>
        <taxon>Bacteria</taxon>
        <taxon>Bacillati</taxon>
        <taxon>Actinomycetota</taxon>
        <taxon>Actinomycetes</taxon>
        <taxon>Mycobacteriales</taxon>
        <taxon>Mycobacteriaceae</taxon>
        <taxon>Mycolicibacterium</taxon>
    </lineage>
</organism>
<dbReference type="EMBL" id="JANDBD010000002">
    <property type="protein sequence ID" value="MCP9271660.1"/>
    <property type="molecule type" value="Genomic_DNA"/>
</dbReference>
<dbReference type="Gene3D" id="1.10.10.10">
    <property type="entry name" value="Winged helix-like DNA-binding domain superfamily/Winged helix DNA-binding domain"/>
    <property type="match status" value="1"/>
</dbReference>
<keyword evidence="3" id="KW-1185">Reference proteome</keyword>
<reference evidence="2 3" key="1">
    <citation type="submission" date="2022-06" db="EMBL/GenBank/DDBJ databases">
        <title>Mycolicibacterium sp. CAU 1645 isolated from seawater.</title>
        <authorList>
            <person name="Kim W."/>
        </authorList>
    </citation>
    <scope>NUCLEOTIDE SEQUENCE [LARGE SCALE GENOMIC DNA]</scope>
    <source>
        <strain evidence="2 3">CAU 1645</strain>
    </source>
</reference>
<evidence type="ECO:0000313" key="3">
    <source>
        <dbReference type="Proteomes" id="UP001651690"/>
    </source>
</evidence>
<dbReference type="PANTHER" id="PTHR43798:SF33">
    <property type="entry name" value="HYDROLASE, PUTATIVE (AFU_ORTHOLOGUE AFUA_2G14860)-RELATED"/>
    <property type="match status" value="1"/>
</dbReference>
<dbReference type="RefSeq" id="WP_255058717.1">
    <property type="nucleotide sequence ID" value="NZ_JANDBD010000002.1"/>
</dbReference>
<dbReference type="InterPro" id="IPR005561">
    <property type="entry name" value="ANTAR"/>
</dbReference>
<dbReference type="PANTHER" id="PTHR43798">
    <property type="entry name" value="MONOACYLGLYCEROL LIPASE"/>
    <property type="match status" value="1"/>
</dbReference>
<evidence type="ECO:0000259" key="1">
    <source>
        <dbReference type="PROSITE" id="PS50921"/>
    </source>
</evidence>
<evidence type="ECO:0000313" key="2">
    <source>
        <dbReference type="EMBL" id="MCP9271660.1"/>
    </source>
</evidence>
<name>A0ABT1LXP3_9MYCO</name>
<dbReference type="PROSITE" id="PS50921">
    <property type="entry name" value="ANTAR"/>
    <property type="match status" value="1"/>
</dbReference>
<dbReference type="Pfam" id="PF00561">
    <property type="entry name" value="Abhydrolase_1"/>
    <property type="match status" value="1"/>
</dbReference>
<dbReference type="Gene3D" id="3.40.50.1820">
    <property type="entry name" value="alpha/beta hydrolase"/>
    <property type="match status" value="1"/>
</dbReference>
<dbReference type="InterPro" id="IPR000073">
    <property type="entry name" value="AB_hydrolase_1"/>
</dbReference>
<proteinExistence type="predicted"/>
<dbReference type="Pfam" id="PF03861">
    <property type="entry name" value="ANTAR"/>
    <property type="match status" value="1"/>
</dbReference>
<feature type="domain" description="ANTAR" evidence="1">
    <location>
        <begin position="326"/>
        <end position="387"/>
    </location>
</feature>
<dbReference type="SUPFAM" id="SSF53474">
    <property type="entry name" value="alpha/beta-Hydrolases"/>
    <property type="match status" value="1"/>
</dbReference>
<gene>
    <name evidence="2" type="ORF">NM203_05630</name>
</gene>